<dbReference type="Proteomes" id="UP000269721">
    <property type="component" value="Unassembled WGS sequence"/>
</dbReference>
<dbReference type="InterPro" id="IPR018955">
    <property type="entry name" value="BCDHK/PDK_N"/>
</dbReference>
<dbReference type="GO" id="GO:0005759">
    <property type="term" value="C:mitochondrial matrix"/>
    <property type="evidence" value="ECO:0007669"/>
    <property type="project" value="UniProtKB-SubCell"/>
</dbReference>
<name>A0A4P9W8C9_9FUNG</name>
<evidence type="ECO:0000256" key="1">
    <source>
        <dbReference type="ARBA" id="ARBA00006155"/>
    </source>
</evidence>
<feature type="region of interest" description="Disordered" evidence="8">
    <location>
        <begin position="290"/>
        <end position="320"/>
    </location>
</feature>
<evidence type="ECO:0000256" key="5">
    <source>
        <dbReference type="ARBA" id="ARBA00022840"/>
    </source>
</evidence>
<comment type="subcellular location">
    <subcellularLocation>
        <location evidence="7">Mitochondrion matrix</location>
    </subcellularLocation>
</comment>
<dbReference type="OrthoDB" id="407390at2759"/>
<dbReference type="GO" id="GO:0004740">
    <property type="term" value="F:pyruvate dehydrogenase (acetyl-transferring) kinase activity"/>
    <property type="evidence" value="ECO:0007669"/>
    <property type="project" value="TreeGrafter"/>
</dbReference>
<dbReference type="AlphaFoldDB" id="A0A4P9W8C9"/>
<dbReference type="Pfam" id="PF10436">
    <property type="entry name" value="BCDHK_Adom3"/>
    <property type="match status" value="1"/>
</dbReference>
<gene>
    <name evidence="11" type="ORF">BDK51DRAFT_17380</name>
</gene>
<keyword evidence="4 7" id="KW-0418">Kinase</keyword>
<dbReference type="SUPFAM" id="SSF69012">
    <property type="entry name" value="alpha-ketoacid dehydrogenase kinase, N-terminal domain"/>
    <property type="match status" value="1"/>
</dbReference>
<keyword evidence="3 7" id="KW-0547">Nucleotide-binding</keyword>
<comment type="similarity">
    <text evidence="1 7">Belongs to the PDK/BCKDK protein kinase family.</text>
</comment>
<dbReference type="InterPro" id="IPR039028">
    <property type="entry name" value="BCKD/PDK"/>
</dbReference>
<evidence type="ECO:0000313" key="11">
    <source>
        <dbReference type="EMBL" id="RKO88781.1"/>
    </source>
</evidence>
<dbReference type="SUPFAM" id="SSF55874">
    <property type="entry name" value="ATPase domain of HSP90 chaperone/DNA topoisomerase II/histidine kinase"/>
    <property type="match status" value="1"/>
</dbReference>
<accession>A0A4P9W8C9</accession>
<dbReference type="InterPro" id="IPR036890">
    <property type="entry name" value="HATPase_C_sf"/>
</dbReference>
<dbReference type="Gene3D" id="3.30.565.10">
    <property type="entry name" value="Histidine kinase-like ATPase, C-terminal domain"/>
    <property type="match status" value="1"/>
</dbReference>
<sequence length="435" mass="48560">MRLLPRPHSRSYLSPLRALSALPLSAPRAAVHSRASTVSPSPPSFYQNRILEHYASQDTKRVTLRQLTVFGRTLTEDKLIRSANYVRNELPVRLAHRIFDFQHLPFIVGTNPHIELMYNLYWEAFERFRAVPAITTLAQNRDFCALIQSMLDTHLVAIPQLAMGIAESGAHMSPEDANRFMNEMLRSRIGRRVLAEQHIALSNVFEGTTPQREGFIGIVSTRCRPREIVDRCTRLAGKVVREATGVEPPAVTIDGDDDATFTYIPDHIDYIVFELLKNSMHHTIEKHAAALARASDPPPPTTRRGTELPPPTLQTPHPPLPPIRVTLGSAEDTIMFRVSDQGGGIPRATLDSMWSYTHPSKSRFLNFSLMPRLAAKVDESEIVPPTLHLGLGLPMSRIYAGYWGGELSLQSMVGYGTDAYVALGVGNGVERLEYE</sequence>
<keyword evidence="6 7" id="KW-0496">Mitochondrion</keyword>
<dbReference type="InterPro" id="IPR036784">
    <property type="entry name" value="AK/P_DHK_N_sf"/>
</dbReference>
<evidence type="ECO:0000256" key="2">
    <source>
        <dbReference type="ARBA" id="ARBA00022679"/>
    </source>
</evidence>
<dbReference type="PANTHER" id="PTHR11947:SF25">
    <property type="entry name" value="[PYRUVATE DEHYDROGENASE (ACETYL-TRANSFERRING)] KINASE 2, MITOCHONDRIAL"/>
    <property type="match status" value="1"/>
</dbReference>
<evidence type="ECO:0000259" key="10">
    <source>
        <dbReference type="Pfam" id="PF10436"/>
    </source>
</evidence>
<dbReference type="EMBL" id="KZ996482">
    <property type="protein sequence ID" value="RKO88781.1"/>
    <property type="molecule type" value="Genomic_DNA"/>
</dbReference>
<dbReference type="GO" id="GO:0010906">
    <property type="term" value="P:regulation of glucose metabolic process"/>
    <property type="evidence" value="ECO:0007669"/>
    <property type="project" value="TreeGrafter"/>
</dbReference>
<feature type="compositionally biased region" description="Pro residues" evidence="8">
    <location>
        <begin position="308"/>
        <end position="320"/>
    </location>
</feature>
<keyword evidence="5 7" id="KW-0067">ATP-binding</keyword>
<evidence type="ECO:0000256" key="6">
    <source>
        <dbReference type="ARBA" id="ARBA00023128"/>
    </source>
</evidence>
<evidence type="ECO:0000313" key="12">
    <source>
        <dbReference type="Proteomes" id="UP000269721"/>
    </source>
</evidence>
<keyword evidence="2 7" id="KW-0808">Transferase</keyword>
<evidence type="ECO:0000256" key="7">
    <source>
        <dbReference type="RuleBase" id="RU366032"/>
    </source>
</evidence>
<dbReference type="GO" id="GO:0005524">
    <property type="term" value="F:ATP binding"/>
    <property type="evidence" value="ECO:0007669"/>
    <property type="project" value="UniProtKB-UniRule"/>
</dbReference>
<reference evidence="12" key="1">
    <citation type="journal article" date="2018" name="Nat. Microbiol.">
        <title>Leveraging single-cell genomics to expand the fungal tree of life.</title>
        <authorList>
            <person name="Ahrendt S.R."/>
            <person name="Quandt C.A."/>
            <person name="Ciobanu D."/>
            <person name="Clum A."/>
            <person name="Salamov A."/>
            <person name="Andreopoulos B."/>
            <person name="Cheng J.F."/>
            <person name="Woyke T."/>
            <person name="Pelin A."/>
            <person name="Henrissat B."/>
            <person name="Reynolds N.K."/>
            <person name="Benny G.L."/>
            <person name="Smith M.E."/>
            <person name="James T.Y."/>
            <person name="Grigoriev I.V."/>
        </authorList>
    </citation>
    <scope>NUCLEOTIDE SEQUENCE [LARGE SCALE GENOMIC DNA]</scope>
</reference>
<dbReference type="Gene3D" id="1.20.140.20">
    <property type="entry name" value="Alpha-ketoacid/pyruvate dehydrogenase kinase, N-terminal domain"/>
    <property type="match status" value="1"/>
</dbReference>
<dbReference type="InterPro" id="IPR003594">
    <property type="entry name" value="HATPase_dom"/>
</dbReference>
<evidence type="ECO:0000256" key="8">
    <source>
        <dbReference type="SAM" id="MobiDB-lite"/>
    </source>
</evidence>
<protein>
    <recommendedName>
        <fullName evidence="7">Protein-serine/threonine kinase</fullName>
        <ecNumber evidence="7">2.7.11.-</ecNumber>
    </recommendedName>
</protein>
<keyword evidence="12" id="KW-1185">Reference proteome</keyword>
<feature type="domain" description="Branched-chain alpha-ketoacid dehydrogenase kinase/Pyruvate dehydrogenase kinase N-terminal" evidence="10">
    <location>
        <begin position="61"/>
        <end position="219"/>
    </location>
</feature>
<proteinExistence type="inferred from homology"/>
<organism evidence="11 12">
    <name type="scientific">Blyttiomyces helicus</name>
    <dbReference type="NCBI Taxonomy" id="388810"/>
    <lineage>
        <taxon>Eukaryota</taxon>
        <taxon>Fungi</taxon>
        <taxon>Fungi incertae sedis</taxon>
        <taxon>Chytridiomycota</taxon>
        <taxon>Chytridiomycota incertae sedis</taxon>
        <taxon>Chytridiomycetes</taxon>
        <taxon>Chytridiomycetes incertae sedis</taxon>
        <taxon>Blyttiomyces</taxon>
    </lineage>
</organism>
<evidence type="ECO:0000256" key="3">
    <source>
        <dbReference type="ARBA" id="ARBA00022741"/>
    </source>
</evidence>
<dbReference type="EC" id="2.7.11.-" evidence="7"/>
<feature type="domain" description="Histidine kinase/HSP90-like ATPase" evidence="9">
    <location>
        <begin position="265"/>
        <end position="422"/>
    </location>
</feature>
<dbReference type="PANTHER" id="PTHR11947">
    <property type="entry name" value="PYRUVATE DEHYDROGENASE KINASE"/>
    <property type="match status" value="1"/>
</dbReference>
<evidence type="ECO:0000256" key="4">
    <source>
        <dbReference type="ARBA" id="ARBA00022777"/>
    </source>
</evidence>
<evidence type="ECO:0000259" key="9">
    <source>
        <dbReference type="Pfam" id="PF02518"/>
    </source>
</evidence>
<dbReference type="Pfam" id="PF02518">
    <property type="entry name" value="HATPase_c"/>
    <property type="match status" value="1"/>
</dbReference>